<proteinExistence type="predicted"/>
<gene>
    <name evidence="1" type="ORF">CK501_16215</name>
</gene>
<evidence type="ECO:0000313" key="2">
    <source>
        <dbReference type="Proteomes" id="UP000218896"/>
    </source>
</evidence>
<name>A0A2A2EVD8_9GAMM</name>
<dbReference type="AlphaFoldDB" id="A0A2A2EVD8"/>
<accession>A0A2A2EVD8</accession>
<keyword evidence="2" id="KW-1185">Reference proteome</keyword>
<reference evidence="1 2" key="1">
    <citation type="submission" date="2017-08" db="EMBL/GenBank/DDBJ databases">
        <title>Halovibrio sewagensis sp. nov., isolated from wastewater of high salinity.</title>
        <authorList>
            <person name="Dong X."/>
            <person name="Zhang G."/>
        </authorList>
    </citation>
    <scope>NUCLEOTIDE SEQUENCE [LARGE SCALE GENOMIC DNA]</scope>
    <source>
        <strain evidence="1 2">YL5-2</strain>
    </source>
</reference>
<sequence>MFPRLLLSSGVEVDVEVVVKAREPVVVAVEVVTLVRRFRSVQRKFMSIRLAQEVSTGNLVRVHI</sequence>
<protein>
    <submittedName>
        <fullName evidence="1">Uncharacterized protein</fullName>
    </submittedName>
</protein>
<evidence type="ECO:0000313" key="1">
    <source>
        <dbReference type="EMBL" id="PAU76375.1"/>
    </source>
</evidence>
<dbReference type="Proteomes" id="UP000218896">
    <property type="component" value="Unassembled WGS sequence"/>
</dbReference>
<dbReference type="EMBL" id="NSKD01000013">
    <property type="protein sequence ID" value="PAU76375.1"/>
    <property type="molecule type" value="Genomic_DNA"/>
</dbReference>
<organism evidence="1 2">
    <name type="scientific">Halovibrio salipaludis</name>
    <dbReference type="NCBI Taxonomy" id="2032626"/>
    <lineage>
        <taxon>Bacteria</taxon>
        <taxon>Pseudomonadati</taxon>
        <taxon>Pseudomonadota</taxon>
        <taxon>Gammaproteobacteria</taxon>
        <taxon>Oceanospirillales</taxon>
        <taxon>Halomonadaceae</taxon>
        <taxon>Halovibrio</taxon>
    </lineage>
</organism>
<comment type="caution">
    <text evidence="1">The sequence shown here is derived from an EMBL/GenBank/DDBJ whole genome shotgun (WGS) entry which is preliminary data.</text>
</comment>